<feature type="region of interest" description="Disordered" evidence="1">
    <location>
        <begin position="53"/>
        <end position="86"/>
    </location>
</feature>
<comment type="caution">
    <text evidence="2">The sequence shown here is derived from an EMBL/GenBank/DDBJ whole genome shotgun (WGS) entry which is preliminary data.</text>
</comment>
<evidence type="ECO:0000313" key="3">
    <source>
        <dbReference type="Proteomes" id="UP000234254"/>
    </source>
</evidence>
<proteinExistence type="predicted"/>
<reference evidence="2" key="1">
    <citation type="submission" date="2016-12" db="EMBL/GenBank/DDBJ databases">
        <title>The genomes of Aspergillus section Nigri reveals drivers in fungal speciation.</title>
        <authorList>
            <consortium name="DOE Joint Genome Institute"/>
            <person name="Vesth T.C."/>
            <person name="Nybo J."/>
            <person name="Theobald S."/>
            <person name="Brandl J."/>
            <person name="Frisvad J.C."/>
            <person name="Nielsen K.F."/>
            <person name="Lyhne E.K."/>
            <person name="Kogle M.E."/>
            <person name="Kuo A."/>
            <person name="Riley R."/>
            <person name="Clum A."/>
            <person name="Nolan M."/>
            <person name="Lipzen A."/>
            <person name="Salamov A."/>
            <person name="Henrissat B."/>
            <person name="Wiebenga A."/>
            <person name="De vries R.P."/>
            <person name="Grigoriev I.V."/>
            <person name="Mortensen U.H."/>
            <person name="Andersen M.R."/>
            <person name="Baker S.E."/>
        </authorList>
    </citation>
    <scope>NUCLEOTIDE SEQUENCE</scope>
    <source>
        <strain evidence="2">IBT 28561</strain>
    </source>
</reference>
<name>A0A2I1D371_ASPC2</name>
<dbReference type="AlphaFoldDB" id="A0A2I1D371"/>
<organism evidence="2 3">
    <name type="scientific">Aspergillus campestris (strain IBT 28561)</name>
    <dbReference type="NCBI Taxonomy" id="1392248"/>
    <lineage>
        <taxon>Eukaryota</taxon>
        <taxon>Fungi</taxon>
        <taxon>Dikarya</taxon>
        <taxon>Ascomycota</taxon>
        <taxon>Pezizomycotina</taxon>
        <taxon>Eurotiomycetes</taxon>
        <taxon>Eurotiomycetidae</taxon>
        <taxon>Eurotiales</taxon>
        <taxon>Aspergillaceae</taxon>
        <taxon>Aspergillus</taxon>
        <taxon>Aspergillus subgen. Circumdati</taxon>
    </lineage>
</organism>
<dbReference type="Proteomes" id="UP000234254">
    <property type="component" value="Unassembled WGS sequence"/>
</dbReference>
<accession>A0A2I1D371</accession>
<dbReference type="RefSeq" id="XP_024692913.1">
    <property type="nucleotide sequence ID" value="XM_024832830.1"/>
</dbReference>
<dbReference type="EMBL" id="MSFM01000006">
    <property type="protein sequence ID" value="PKY04319.1"/>
    <property type="molecule type" value="Genomic_DNA"/>
</dbReference>
<keyword evidence="3" id="KW-1185">Reference proteome</keyword>
<evidence type="ECO:0000256" key="1">
    <source>
        <dbReference type="SAM" id="MobiDB-lite"/>
    </source>
</evidence>
<gene>
    <name evidence="2" type="ORF">P168DRAFT_156003</name>
</gene>
<evidence type="ECO:0000313" key="2">
    <source>
        <dbReference type="EMBL" id="PKY04319.1"/>
    </source>
</evidence>
<feature type="compositionally biased region" description="Basic and acidic residues" evidence="1">
    <location>
        <begin position="53"/>
        <end position="77"/>
    </location>
</feature>
<sequence>MDPIVQFIYSRLTPSIHHKSPWFFFSRGMIQVGIDTRREIKIKIKVKKVKREEKRKIKEEGKEEGNKDKNEEKEKKKNLAVSLSPG</sequence>
<dbReference type="GeneID" id="36540353"/>
<dbReference type="VEuPathDB" id="FungiDB:P168DRAFT_156003"/>
<protein>
    <submittedName>
        <fullName evidence="2">Uncharacterized protein</fullName>
    </submittedName>
</protein>